<dbReference type="PANTHER" id="PTHR42948">
    <property type="entry name" value="TRANSPORTER"/>
    <property type="match status" value="1"/>
</dbReference>
<keyword evidence="2" id="KW-0813">Transport</keyword>
<dbReference type="PROSITE" id="PS50267">
    <property type="entry name" value="NA_NEUROTRAN_SYMP_3"/>
    <property type="match status" value="1"/>
</dbReference>
<feature type="transmembrane region" description="Helical" evidence="6">
    <location>
        <begin position="219"/>
        <end position="241"/>
    </location>
</feature>
<reference evidence="7 8" key="1">
    <citation type="submission" date="2014-06" db="EMBL/GenBank/DDBJ databases">
        <title>Whole Genome Sequences of Three Symbiotic Endozoicomonas Bacteria.</title>
        <authorList>
            <person name="Neave M.J."/>
            <person name="Apprill A."/>
            <person name="Voolstra C.R."/>
        </authorList>
    </citation>
    <scope>NUCLEOTIDE SEQUENCE [LARGE SCALE GENOMIC DNA]</scope>
    <source>
        <strain evidence="7 8">DSM 25634</strain>
    </source>
</reference>
<dbReference type="CDD" id="cd10336">
    <property type="entry name" value="SLC6sbd_Tyt1-Like"/>
    <property type="match status" value="1"/>
</dbReference>
<dbReference type="NCBIfam" id="NF037979">
    <property type="entry name" value="Na_transp"/>
    <property type="match status" value="1"/>
</dbReference>
<protein>
    <submittedName>
        <fullName evidence="7">Transporter</fullName>
    </submittedName>
</protein>
<comment type="subcellular location">
    <subcellularLocation>
        <location evidence="1">Membrane</location>
        <topology evidence="1">Multi-pass membrane protein</topology>
    </subcellularLocation>
</comment>
<feature type="transmembrane region" description="Helical" evidence="6">
    <location>
        <begin position="253"/>
        <end position="274"/>
    </location>
</feature>
<dbReference type="SUPFAM" id="SSF161070">
    <property type="entry name" value="SNF-like"/>
    <property type="match status" value="1"/>
</dbReference>
<dbReference type="EMBL" id="JOKH01000008">
    <property type="protein sequence ID" value="KEQ13943.1"/>
    <property type="molecule type" value="Genomic_DNA"/>
</dbReference>
<keyword evidence="8" id="KW-1185">Reference proteome</keyword>
<evidence type="ECO:0000256" key="4">
    <source>
        <dbReference type="ARBA" id="ARBA00022989"/>
    </source>
</evidence>
<feature type="transmembrane region" description="Helical" evidence="6">
    <location>
        <begin position="434"/>
        <end position="451"/>
    </location>
</feature>
<name>A0A081N670_9GAMM</name>
<evidence type="ECO:0000256" key="2">
    <source>
        <dbReference type="ARBA" id="ARBA00022448"/>
    </source>
</evidence>
<dbReference type="Pfam" id="PF00209">
    <property type="entry name" value="SNF"/>
    <property type="match status" value="2"/>
</dbReference>
<evidence type="ECO:0000256" key="1">
    <source>
        <dbReference type="ARBA" id="ARBA00004141"/>
    </source>
</evidence>
<gene>
    <name evidence="7" type="ORF">GZ78_25155</name>
</gene>
<evidence type="ECO:0000256" key="3">
    <source>
        <dbReference type="ARBA" id="ARBA00022692"/>
    </source>
</evidence>
<proteinExistence type="predicted"/>
<feature type="transmembrane region" description="Helical" evidence="6">
    <location>
        <begin position="315"/>
        <end position="339"/>
    </location>
</feature>
<keyword evidence="4 6" id="KW-1133">Transmembrane helix</keyword>
<feature type="transmembrane region" description="Helical" evidence="6">
    <location>
        <begin position="390"/>
        <end position="408"/>
    </location>
</feature>
<dbReference type="GO" id="GO:0016020">
    <property type="term" value="C:membrane"/>
    <property type="evidence" value="ECO:0007669"/>
    <property type="project" value="UniProtKB-SubCell"/>
</dbReference>
<evidence type="ECO:0000256" key="5">
    <source>
        <dbReference type="ARBA" id="ARBA00023136"/>
    </source>
</evidence>
<evidence type="ECO:0000256" key="6">
    <source>
        <dbReference type="SAM" id="Phobius"/>
    </source>
</evidence>
<feature type="transmembrane region" description="Helical" evidence="6">
    <location>
        <begin position="359"/>
        <end position="378"/>
    </location>
</feature>
<dbReference type="PANTHER" id="PTHR42948:SF1">
    <property type="entry name" value="TRANSPORTER"/>
    <property type="match status" value="1"/>
</dbReference>
<evidence type="ECO:0000313" key="7">
    <source>
        <dbReference type="EMBL" id="KEQ13943.1"/>
    </source>
</evidence>
<feature type="transmembrane region" description="Helical" evidence="6">
    <location>
        <begin position="178"/>
        <end position="199"/>
    </location>
</feature>
<feature type="transmembrane region" description="Helical" evidence="6">
    <location>
        <begin position="105"/>
        <end position="129"/>
    </location>
</feature>
<organism evidence="7 8">
    <name type="scientific">Endozoicomonas numazuensis</name>
    <dbReference type="NCBI Taxonomy" id="1137799"/>
    <lineage>
        <taxon>Bacteria</taxon>
        <taxon>Pseudomonadati</taxon>
        <taxon>Pseudomonadota</taxon>
        <taxon>Gammaproteobacteria</taxon>
        <taxon>Oceanospirillales</taxon>
        <taxon>Endozoicomonadaceae</taxon>
        <taxon>Endozoicomonas</taxon>
    </lineage>
</organism>
<dbReference type="AlphaFoldDB" id="A0A081N670"/>
<dbReference type="InterPro" id="IPR000175">
    <property type="entry name" value="Na/ntran_symport"/>
</dbReference>
<feature type="transmembrane region" description="Helical" evidence="6">
    <location>
        <begin position="45"/>
        <end position="65"/>
    </location>
</feature>
<keyword evidence="5 6" id="KW-0472">Membrane</keyword>
<dbReference type="PRINTS" id="PR00176">
    <property type="entry name" value="NANEUSMPORT"/>
</dbReference>
<comment type="caution">
    <text evidence="7">The sequence shown here is derived from an EMBL/GenBank/DDBJ whole genome shotgun (WGS) entry which is preliminary data.</text>
</comment>
<dbReference type="InterPro" id="IPR037272">
    <property type="entry name" value="SNS_sf"/>
</dbReference>
<dbReference type="InterPro" id="IPR047218">
    <property type="entry name" value="YocR/YhdH-like"/>
</dbReference>
<feature type="transmembrane region" description="Helical" evidence="6">
    <location>
        <begin position="149"/>
        <end position="171"/>
    </location>
</feature>
<feature type="transmembrane region" description="Helical" evidence="6">
    <location>
        <begin position="12"/>
        <end position="33"/>
    </location>
</feature>
<sequence length="452" mass="49674">MYDRPLENVPQFTSRLGFYLAAVGSAVGIGNIWGFPTQTADNGGAAFVLIYLCFSFLLAWPMLVAELVIGRYGRSDPVTTLESVSDKSVFRFLGKLTGWTSTITVLLIYSFYAIISGWIICFGLAPIAMSMGMDSLASSLTSFKPLPTMIAAGAFMAMVAAIVSGGVADGIEKWCSRLMPMLVVLILLLIGFTMTQDGALEGLKYFVLPDFSKILSKDLLISALGQSFFSMSLGVGIMVVYGAYLTRDSNIPVMAASVAVTDTLVAVMAGLLIIPGMFVALNHGIDIYTAEGALKSADKLVFDVLPQLFLQFGPLGIVFSLGFFLLLTITALTSAVSILEVPVAVFQRRHIAHRTASSWLISLITFGVSICVMIWFEVLFDFVVNLTTRYAMPLLSLVVCIYAAWIWSRDQKLKELQKGCPDIEHSLFWKIWPWYIRFVCPFMVMVLIFFTF</sequence>
<dbReference type="Proteomes" id="UP000028073">
    <property type="component" value="Unassembled WGS sequence"/>
</dbReference>
<evidence type="ECO:0000313" key="8">
    <source>
        <dbReference type="Proteomes" id="UP000028073"/>
    </source>
</evidence>
<accession>A0A081N670</accession>
<dbReference type="eggNOG" id="COG0733">
    <property type="taxonomic scope" value="Bacteria"/>
</dbReference>
<keyword evidence="3 6" id="KW-0812">Transmembrane</keyword>